<evidence type="ECO:0000256" key="1">
    <source>
        <dbReference type="SAM" id="MobiDB-lite"/>
    </source>
</evidence>
<keyword evidence="2" id="KW-1133">Transmembrane helix</keyword>
<dbReference type="RefSeq" id="WP_100421961.1">
    <property type="nucleotide sequence ID" value="NZ_BOOX01000003.1"/>
</dbReference>
<comment type="caution">
    <text evidence="3">The sequence shown here is derived from an EMBL/GenBank/DDBJ whole genome shotgun (WGS) entry which is preliminary data.</text>
</comment>
<keyword evidence="2" id="KW-0472">Membrane</keyword>
<organism evidence="3 4">
    <name type="scientific">Sediminihabitans luteus</name>
    <dbReference type="NCBI Taxonomy" id="1138585"/>
    <lineage>
        <taxon>Bacteria</taxon>
        <taxon>Bacillati</taxon>
        <taxon>Actinomycetota</taxon>
        <taxon>Actinomycetes</taxon>
        <taxon>Micrococcales</taxon>
        <taxon>Cellulomonadaceae</taxon>
        <taxon>Sediminihabitans</taxon>
    </lineage>
</organism>
<sequence length="128" mass="14183">MSTTDPHDEPERDETAPSDQTAPRDEKPTDEVEADEPVDEVEIEDVVDPTTVRRAPRYKAFFQAGTYVGIVLGATFATYLLLQDEAEGLLKPGVYFTVITLSVTTVTVLLAGFLAILADRRSLRRRGR</sequence>
<keyword evidence="4" id="KW-1185">Reference proteome</keyword>
<feature type="region of interest" description="Disordered" evidence="1">
    <location>
        <begin position="1"/>
        <end position="39"/>
    </location>
</feature>
<dbReference type="EMBL" id="PGFE01000001">
    <property type="protein sequence ID" value="PJJ77607.1"/>
    <property type="molecule type" value="Genomic_DNA"/>
</dbReference>
<proteinExistence type="predicted"/>
<reference evidence="3 4" key="1">
    <citation type="submission" date="2017-11" db="EMBL/GenBank/DDBJ databases">
        <title>Genomic Encyclopedia of Archaeal and Bacterial Type Strains, Phase II (KMG-II): From Individual Species to Whole Genera.</title>
        <authorList>
            <person name="Goeker M."/>
        </authorList>
    </citation>
    <scope>NUCLEOTIDE SEQUENCE [LARGE SCALE GENOMIC DNA]</scope>
    <source>
        <strain evidence="3 4">DSM 25478</strain>
    </source>
</reference>
<feature type="transmembrane region" description="Helical" evidence="2">
    <location>
        <begin position="94"/>
        <end position="118"/>
    </location>
</feature>
<keyword evidence="2" id="KW-0812">Transmembrane</keyword>
<feature type="compositionally biased region" description="Basic and acidic residues" evidence="1">
    <location>
        <begin position="1"/>
        <end position="15"/>
    </location>
</feature>
<evidence type="ECO:0000313" key="3">
    <source>
        <dbReference type="EMBL" id="PJJ77607.1"/>
    </source>
</evidence>
<evidence type="ECO:0000313" key="4">
    <source>
        <dbReference type="Proteomes" id="UP000231693"/>
    </source>
</evidence>
<feature type="transmembrane region" description="Helical" evidence="2">
    <location>
        <begin position="60"/>
        <end position="82"/>
    </location>
</feature>
<gene>
    <name evidence="3" type="ORF">CLV28_0832</name>
</gene>
<dbReference type="Proteomes" id="UP000231693">
    <property type="component" value="Unassembled WGS sequence"/>
</dbReference>
<evidence type="ECO:0000256" key="2">
    <source>
        <dbReference type="SAM" id="Phobius"/>
    </source>
</evidence>
<dbReference type="AlphaFoldDB" id="A0A2M9D0D7"/>
<name>A0A2M9D0D7_9CELL</name>
<protein>
    <submittedName>
        <fullName evidence="3">Uncharacterized protein</fullName>
    </submittedName>
</protein>
<dbReference type="OrthoDB" id="5148449at2"/>
<accession>A0A2M9D0D7</accession>